<dbReference type="AlphaFoldDB" id="A0A397TWG8"/>
<sequence>MSLDKRSDHKQVAMLRVATRRNVTSNNQKVKILLSSTGNSGIIVTTRSPSFPVTVPQIIPNTTIEANRYELTEQPRQARVSYSKEHQIE</sequence>
<evidence type="ECO:0000313" key="1">
    <source>
        <dbReference type="EMBL" id="RIB01761.1"/>
    </source>
</evidence>
<protein>
    <submittedName>
        <fullName evidence="1">Uncharacterized protein</fullName>
    </submittedName>
</protein>
<gene>
    <name evidence="1" type="ORF">C2G38_2255996</name>
</gene>
<reference evidence="1 2" key="1">
    <citation type="submission" date="2018-06" db="EMBL/GenBank/DDBJ databases">
        <title>Comparative genomics reveals the genomic features of Rhizophagus irregularis, R. cerebriforme, R. diaphanum and Gigaspora rosea, and their symbiotic lifestyle signature.</title>
        <authorList>
            <person name="Morin E."/>
            <person name="San Clemente H."/>
            <person name="Chen E.C.H."/>
            <person name="De La Providencia I."/>
            <person name="Hainaut M."/>
            <person name="Kuo A."/>
            <person name="Kohler A."/>
            <person name="Murat C."/>
            <person name="Tang N."/>
            <person name="Roy S."/>
            <person name="Loubradou J."/>
            <person name="Henrissat B."/>
            <person name="Grigoriev I.V."/>
            <person name="Corradi N."/>
            <person name="Roux C."/>
            <person name="Martin F.M."/>
        </authorList>
    </citation>
    <scope>NUCLEOTIDE SEQUENCE [LARGE SCALE GENOMIC DNA]</scope>
    <source>
        <strain evidence="1 2">DAOM 194757</strain>
    </source>
</reference>
<comment type="caution">
    <text evidence="1">The sequence shown here is derived from an EMBL/GenBank/DDBJ whole genome shotgun (WGS) entry which is preliminary data.</text>
</comment>
<keyword evidence="2" id="KW-1185">Reference proteome</keyword>
<dbReference type="EMBL" id="QKWP01002949">
    <property type="protein sequence ID" value="RIB01761.1"/>
    <property type="molecule type" value="Genomic_DNA"/>
</dbReference>
<dbReference type="Proteomes" id="UP000266673">
    <property type="component" value="Unassembled WGS sequence"/>
</dbReference>
<proteinExistence type="predicted"/>
<accession>A0A397TWG8</accession>
<name>A0A397TWG8_9GLOM</name>
<organism evidence="1 2">
    <name type="scientific">Gigaspora rosea</name>
    <dbReference type="NCBI Taxonomy" id="44941"/>
    <lineage>
        <taxon>Eukaryota</taxon>
        <taxon>Fungi</taxon>
        <taxon>Fungi incertae sedis</taxon>
        <taxon>Mucoromycota</taxon>
        <taxon>Glomeromycotina</taxon>
        <taxon>Glomeromycetes</taxon>
        <taxon>Diversisporales</taxon>
        <taxon>Gigasporaceae</taxon>
        <taxon>Gigaspora</taxon>
    </lineage>
</organism>
<evidence type="ECO:0000313" key="2">
    <source>
        <dbReference type="Proteomes" id="UP000266673"/>
    </source>
</evidence>
<dbReference type="OrthoDB" id="3184331at2759"/>